<dbReference type="CDD" id="cd04301">
    <property type="entry name" value="NAT_SF"/>
    <property type="match status" value="1"/>
</dbReference>
<accession>A0A1C3JH84</accession>
<organism evidence="2 3">
    <name type="scientific">Vibrio celticus</name>
    <dbReference type="NCBI Taxonomy" id="446372"/>
    <lineage>
        <taxon>Bacteria</taxon>
        <taxon>Pseudomonadati</taxon>
        <taxon>Pseudomonadota</taxon>
        <taxon>Gammaproteobacteria</taxon>
        <taxon>Vibrionales</taxon>
        <taxon>Vibrionaceae</taxon>
        <taxon>Vibrio</taxon>
    </lineage>
</organism>
<dbReference type="InterPro" id="IPR000182">
    <property type="entry name" value="GNAT_dom"/>
</dbReference>
<keyword evidence="2" id="KW-0808">Transferase</keyword>
<dbReference type="Pfam" id="PF00583">
    <property type="entry name" value="Acetyltransf_1"/>
    <property type="match status" value="1"/>
</dbReference>
<dbReference type="EMBL" id="FLQZ01000073">
    <property type="protein sequence ID" value="SBT14509.1"/>
    <property type="molecule type" value="Genomic_DNA"/>
</dbReference>
<dbReference type="SUPFAM" id="SSF55729">
    <property type="entry name" value="Acyl-CoA N-acyltransferases (Nat)"/>
    <property type="match status" value="1"/>
</dbReference>
<protein>
    <submittedName>
        <fullName evidence="2">Acetyltransferase (GNAT) family protein</fullName>
    </submittedName>
</protein>
<dbReference type="AlphaFoldDB" id="A0A1C3JH84"/>
<proteinExistence type="predicted"/>
<gene>
    <name evidence="2" type="ORF">VCE7224_03271</name>
</gene>
<reference evidence="3" key="1">
    <citation type="submission" date="2016-06" db="EMBL/GenBank/DDBJ databases">
        <authorList>
            <person name="Rodrigo-Torres L."/>
            <person name="Arahal D.R."/>
        </authorList>
    </citation>
    <scope>NUCLEOTIDE SEQUENCE [LARGE SCALE GENOMIC DNA]</scope>
    <source>
        <strain evidence="3">CECT 7224</strain>
    </source>
</reference>
<dbReference type="GO" id="GO:0016747">
    <property type="term" value="F:acyltransferase activity, transferring groups other than amino-acyl groups"/>
    <property type="evidence" value="ECO:0007669"/>
    <property type="project" value="InterPro"/>
</dbReference>
<sequence length="163" mass="17895">MGTVVKVRLMTKADLDGAALVHQATFVRQQNSKTWLQCNLNASPRFLNFVAESDGEIVGYIIWVQKSGFRPEAVLELEQLAVLPSAQGQGLGKTLILDSLPQVKQHLADQGSTLKHVLVTTRADNFAQKLYQSTLGAEVETTISNLYSADEVLMIARNVGERI</sequence>
<evidence type="ECO:0000259" key="1">
    <source>
        <dbReference type="PROSITE" id="PS51186"/>
    </source>
</evidence>
<dbReference type="PROSITE" id="PS51186">
    <property type="entry name" value="GNAT"/>
    <property type="match status" value="1"/>
</dbReference>
<name>A0A1C3JH84_9VIBR</name>
<evidence type="ECO:0000313" key="3">
    <source>
        <dbReference type="Proteomes" id="UP000092819"/>
    </source>
</evidence>
<keyword evidence="3" id="KW-1185">Reference proteome</keyword>
<dbReference type="InterPro" id="IPR016181">
    <property type="entry name" value="Acyl_CoA_acyltransferase"/>
</dbReference>
<evidence type="ECO:0000313" key="2">
    <source>
        <dbReference type="EMBL" id="SBT14509.1"/>
    </source>
</evidence>
<dbReference type="Gene3D" id="3.40.630.30">
    <property type="match status" value="1"/>
</dbReference>
<dbReference type="Proteomes" id="UP000092819">
    <property type="component" value="Unassembled WGS sequence"/>
</dbReference>
<dbReference type="PANTHER" id="PTHR43617">
    <property type="entry name" value="L-AMINO ACID N-ACETYLTRANSFERASE"/>
    <property type="match status" value="1"/>
</dbReference>
<dbReference type="InterPro" id="IPR050276">
    <property type="entry name" value="MshD_Acetyltransferase"/>
</dbReference>
<feature type="domain" description="N-acetyltransferase" evidence="1">
    <location>
        <begin position="5"/>
        <end position="159"/>
    </location>
</feature>